<comment type="caution">
    <text evidence="2">The sequence shown here is derived from an EMBL/GenBank/DDBJ whole genome shotgun (WGS) entry which is preliminary data.</text>
</comment>
<evidence type="ECO:0000256" key="1">
    <source>
        <dbReference type="SAM" id="MobiDB-lite"/>
    </source>
</evidence>
<evidence type="ECO:0000313" key="3">
    <source>
        <dbReference type="Proteomes" id="UP000036947"/>
    </source>
</evidence>
<proteinExistence type="predicted"/>
<name>A0A0L0NF59_TOLOC</name>
<dbReference type="OrthoDB" id="2322999at2759"/>
<organism evidence="2 3">
    <name type="scientific">Tolypocladium ophioglossoides (strain CBS 100239)</name>
    <name type="common">Snaketongue truffleclub</name>
    <name type="synonym">Elaphocordyceps ophioglossoides</name>
    <dbReference type="NCBI Taxonomy" id="1163406"/>
    <lineage>
        <taxon>Eukaryota</taxon>
        <taxon>Fungi</taxon>
        <taxon>Dikarya</taxon>
        <taxon>Ascomycota</taxon>
        <taxon>Pezizomycotina</taxon>
        <taxon>Sordariomycetes</taxon>
        <taxon>Hypocreomycetidae</taxon>
        <taxon>Hypocreales</taxon>
        <taxon>Ophiocordycipitaceae</taxon>
        <taxon>Tolypocladium</taxon>
    </lineage>
</organism>
<feature type="region of interest" description="Disordered" evidence="1">
    <location>
        <begin position="61"/>
        <end position="107"/>
    </location>
</feature>
<keyword evidence="3" id="KW-1185">Reference proteome</keyword>
<sequence>MHPTCLKAIGNDLVALEFAKGPTPLDASKIPTKFVREWADFLNKHSLTNLLTLDFSSFGKGGEPTTEVETVSVPRVRDLEARNSSPDQPAAGMHWNEATKPDGTNTHKVHVNSLTSSFSGKELLDALVTLGVIQAY</sequence>
<dbReference type="Proteomes" id="UP000036947">
    <property type="component" value="Unassembled WGS sequence"/>
</dbReference>
<evidence type="ECO:0000313" key="2">
    <source>
        <dbReference type="EMBL" id="KND92706.1"/>
    </source>
</evidence>
<gene>
    <name evidence="2" type="ORF">TOPH_02748</name>
</gene>
<reference evidence="2 3" key="1">
    <citation type="journal article" date="2015" name="BMC Genomics">
        <title>The genome of the truffle-parasite Tolypocladium ophioglossoides and the evolution of antifungal peptaibiotics.</title>
        <authorList>
            <person name="Quandt C.A."/>
            <person name="Bushley K.E."/>
            <person name="Spatafora J.W."/>
        </authorList>
    </citation>
    <scope>NUCLEOTIDE SEQUENCE [LARGE SCALE GENOMIC DNA]</scope>
    <source>
        <strain evidence="2 3">CBS 100239</strain>
    </source>
</reference>
<dbReference type="AlphaFoldDB" id="A0A0L0NF59"/>
<accession>A0A0L0NF59</accession>
<protein>
    <submittedName>
        <fullName evidence="2">Uncharacterized protein</fullName>
    </submittedName>
</protein>
<dbReference type="EMBL" id="LFRF01000005">
    <property type="protein sequence ID" value="KND92706.1"/>
    <property type="molecule type" value="Genomic_DNA"/>
</dbReference>